<dbReference type="PATRIC" id="fig|33036.3.peg.590"/>
<keyword evidence="1" id="KW-0472">Membrane</keyword>
<name>A0A133KGD0_9FIRM</name>
<evidence type="ECO:0000256" key="1">
    <source>
        <dbReference type="SAM" id="Phobius"/>
    </source>
</evidence>
<feature type="transmembrane region" description="Helical" evidence="1">
    <location>
        <begin position="6"/>
        <end position="29"/>
    </location>
</feature>
<protein>
    <submittedName>
        <fullName evidence="2">Uncharacterized protein</fullName>
    </submittedName>
</protein>
<reference evidence="3" key="1">
    <citation type="submission" date="2016-01" db="EMBL/GenBank/DDBJ databases">
        <authorList>
            <person name="Mitreva M."/>
            <person name="Pepin K.H."/>
            <person name="Mihindukulasuriya K.A."/>
            <person name="Fulton R."/>
            <person name="Fronick C."/>
            <person name="O'Laughlin M."/>
            <person name="Miner T."/>
            <person name="Herter B."/>
            <person name="Rosa B.A."/>
            <person name="Cordes M."/>
            <person name="Tomlinson C."/>
            <person name="Wollam A."/>
            <person name="Palsikar V.B."/>
            <person name="Mardis E.R."/>
            <person name="Wilson R.K."/>
        </authorList>
    </citation>
    <scope>NUCLEOTIDE SEQUENCE [LARGE SCALE GENOMIC DNA]</scope>
    <source>
        <strain evidence="3">MJR8151</strain>
    </source>
</reference>
<keyword evidence="1" id="KW-1133">Transmembrane helix</keyword>
<organism evidence="2 3">
    <name type="scientific">Anaerococcus tetradius</name>
    <dbReference type="NCBI Taxonomy" id="33036"/>
    <lineage>
        <taxon>Bacteria</taxon>
        <taxon>Bacillati</taxon>
        <taxon>Bacillota</taxon>
        <taxon>Tissierellia</taxon>
        <taxon>Tissierellales</taxon>
        <taxon>Peptoniphilaceae</taxon>
        <taxon>Anaerococcus</taxon>
    </lineage>
</organism>
<keyword evidence="1" id="KW-0812">Transmembrane</keyword>
<dbReference type="RefSeq" id="WP_269447864.1">
    <property type="nucleotide sequence ID" value="NZ_CAMPUE010000002.1"/>
</dbReference>
<dbReference type="AlphaFoldDB" id="A0A133KGD0"/>
<comment type="caution">
    <text evidence="2">The sequence shown here is derived from an EMBL/GenBank/DDBJ whole genome shotgun (WGS) entry which is preliminary data.</text>
</comment>
<dbReference type="EMBL" id="LRPM01000022">
    <property type="protein sequence ID" value="KWZ78580.1"/>
    <property type="molecule type" value="Genomic_DNA"/>
</dbReference>
<keyword evidence="3" id="KW-1185">Reference proteome</keyword>
<gene>
    <name evidence="2" type="ORF">HMPREF3200_00592</name>
</gene>
<dbReference type="Proteomes" id="UP000070383">
    <property type="component" value="Unassembled WGS sequence"/>
</dbReference>
<evidence type="ECO:0000313" key="2">
    <source>
        <dbReference type="EMBL" id="KWZ78580.1"/>
    </source>
</evidence>
<accession>A0A133KGD0</accession>
<sequence length="42" mass="4918">MGKILAWIVIPTLSILVLPLLKDILFELWKENHSKDKSKEQE</sequence>
<evidence type="ECO:0000313" key="3">
    <source>
        <dbReference type="Proteomes" id="UP000070383"/>
    </source>
</evidence>
<proteinExistence type="predicted"/>